<dbReference type="Proteomes" id="UP000268162">
    <property type="component" value="Unassembled WGS sequence"/>
</dbReference>
<evidence type="ECO:0000256" key="2">
    <source>
        <dbReference type="SAM" id="MobiDB-lite"/>
    </source>
</evidence>
<feature type="compositionally biased region" description="Basic and acidic residues" evidence="2">
    <location>
        <begin position="81"/>
        <end position="91"/>
    </location>
</feature>
<keyword evidence="4" id="KW-1185">Reference proteome</keyword>
<protein>
    <submittedName>
        <fullName evidence="3">Uncharacterized protein</fullName>
    </submittedName>
</protein>
<name>A0A4P9ZRL9_9FUNG</name>
<feature type="region of interest" description="Disordered" evidence="2">
    <location>
        <begin position="70"/>
        <end position="91"/>
    </location>
</feature>
<evidence type="ECO:0000256" key="1">
    <source>
        <dbReference type="SAM" id="Coils"/>
    </source>
</evidence>
<gene>
    <name evidence="3" type="ORF">BJ085DRAFT_35830</name>
</gene>
<feature type="coiled-coil region" evidence="1">
    <location>
        <begin position="141"/>
        <end position="168"/>
    </location>
</feature>
<dbReference type="EMBL" id="ML002719">
    <property type="protein sequence ID" value="RKP36103.1"/>
    <property type="molecule type" value="Genomic_DNA"/>
</dbReference>
<evidence type="ECO:0000313" key="3">
    <source>
        <dbReference type="EMBL" id="RKP36103.1"/>
    </source>
</evidence>
<sequence length="187" mass="20433">MDSVDLNTTTAANSLIFPATTSITTPTTRPVTPTNDDTLPLPSFESLGPGQFITDSLLSADSLASVCSSASLDNSLPPEGAPEKPLGRDTMTRTGGEYSFEIFPTTRPVPSELAILYAQRYLLVAATFEIQDHLTNTWPPKQGERTKYRNLQAQLADLENRLSCIDSALMERQYESALRQIYPSLAC</sequence>
<proteinExistence type="predicted"/>
<evidence type="ECO:0000313" key="4">
    <source>
        <dbReference type="Proteomes" id="UP000268162"/>
    </source>
</evidence>
<accession>A0A4P9ZRL9</accession>
<reference evidence="4" key="1">
    <citation type="journal article" date="2018" name="Nat. Microbiol.">
        <title>Leveraging single-cell genomics to expand the fungal tree of life.</title>
        <authorList>
            <person name="Ahrendt S.R."/>
            <person name="Quandt C.A."/>
            <person name="Ciobanu D."/>
            <person name="Clum A."/>
            <person name="Salamov A."/>
            <person name="Andreopoulos B."/>
            <person name="Cheng J.F."/>
            <person name="Woyke T."/>
            <person name="Pelin A."/>
            <person name="Henrissat B."/>
            <person name="Reynolds N.K."/>
            <person name="Benny G.L."/>
            <person name="Smith M.E."/>
            <person name="James T.Y."/>
            <person name="Grigoriev I.V."/>
        </authorList>
    </citation>
    <scope>NUCLEOTIDE SEQUENCE [LARGE SCALE GENOMIC DNA]</scope>
    <source>
        <strain evidence="4">RSA 468</strain>
    </source>
</reference>
<organism evidence="3 4">
    <name type="scientific">Dimargaris cristalligena</name>
    <dbReference type="NCBI Taxonomy" id="215637"/>
    <lineage>
        <taxon>Eukaryota</taxon>
        <taxon>Fungi</taxon>
        <taxon>Fungi incertae sedis</taxon>
        <taxon>Zoopagomycota</taxon>
        <taxon>Kickxellomycotina</taxon>
        <taxon>Dimargaritomycetes</taxon>
        <taxon>Dimargaritales</taxon>
        <taxon>Dimargaritaceae</taxon>
        <taxon>Dimargaris</taxon>
    </lineage>
</organism>
<keyword evidence="1" id="KW-0175">Coiled coil</keyword>
<dbReference type="AlphaFoldDB" id="A0A4P9ZRL9"/>